<evidence type="ECO:0000256" key="5">
    <source>
        <dbReference type="ARBA" id="ARBA00022618"/>
    </source>
</evidence>
<dbReference type="PANTHER" id="PTHR21650">
    <property type="entry name" value="MEMBRALIN/KINETOCHORE PROTEIN NUF2"/>
    <property type="match status" value="1"/>
</dbReference>
<keyword evidence="7" id="KW-0995">Kinetochore</keyword>
<dbReference type="PANTHER" id="PTHR21650:SF2">
    <property type="entry name" value="KINETOCHORE PROTEIN NUF2"/>
    <property type="match status" value="1"/>
</dbReference>
<evidence type="ECO:0000256" key="8">
    <source>
        <dbReference type="ARBA" id="ARBA00023054"/>
    </source>
</evidence>
<dbReference type="GO" id="GO:0031262">
    <property type="term" value="C:Ndc80 complex"/>
    <property type="evidence" value="ECO:0007669"/>
    <property type="project" value="InterPro"/>
</dbReference>
<dbReference type="Pfam" id="PF18595">
    <property type="entry name" value="Nuf2_DHR10-like"/>
    <property type="match status" value="1"/>
</dbReference>
<dbReference type="InterPro" id="IPR005549">
    <property type="entry name" value="Kinetochore_Nuf2_N"/>
</dbReference>
<dbReference type="Gene3D" id="1.10.287.1490">
    <property type="match status" value="1"/>
</dbReference>
<dbReference type="OrthoDB" id="8194677at2759"/>
<dbReference type="Proteomes" id="UP000077521">
    <property type="component" value="Unassembled WGS sequence"/>
</dbReference>
<reference evidence="14" key="2">
    <citation type="journal article" date="2019" name="IMA Fungus">
        <title>Genome sequencing and comparison of five Tilletia species to identify candidate genes for the detection of regulated species infecting wheat.</title>
        <authorList>
            <person name="Nguyen H.D.T."/>
            <person name="Sultana T."/>
            <person name="Kesanakurti P."/>
            <person name="Hambleton S."/>
        </authorList>
    </citation>
    <scope>NUCLEOTIDE SEQUENCE</scope>
    <source>
        <strain evidence="14">DAOMC 236416</strain>
    </source>
</reference>
<proteinExistence type="inferred from homology"/>
<dbReference type="GO" id="GO:0051383">
    <property type="term" value="P:kinetochore organization"/>
    <property type="evidence" value="ECO:0007669"/>
    <property type="project" value="TreeGrafter"/>
</dbReference>
<evidence type="ECO:0000256" key="11">
    <source>
        <dbReference type="ARBA" id="ARBA00023328"/>
    </source>
</evidence>
<evidence type="ECO:0000313" key="14">
    <source>
        <dbReference type="EMBL" id="KAE8241408.1"/>
    </source>
</evidence>
<keyword evidence="6" id="KW-0498">Mitosis</keyword>
<keyword evidence="4" id="KW-0158">Chromosome</keyword>
<dbReference type="GO" id="GO:0005634">
    <property type="term" value="C:nucleus"/>
    <property type="evidence" value="ECO:0007669"/>
    <property type="project" value="UniProtKB-SubCell"/>
</dbReference>
<comment type="subcellular location">
    <subcellularLocation>
        <location evidence="2">Chromosome</location>
        <location evidence="2">Centromere</location>
        <location evidence="2">Kinetochore</location>
    </subcellularLocation>
    <subcellularLocation>
        <location evidence="1">Nucleus</location>
    </subcellularLocation>
</comment>
<evidence type="ECO:0000256" key="6">
    <source>
        <dbReference type="ARBA" id="ARBA00022776"/>
    </source>
</evidence>
<dbReference type="InterPro" id="IPR041112">
    <property type="entry name" value="Nuf2_DHR10-like"/>
</dbReference>
<keyword evidence="8" id="KW-0175">Coiled coil</keyword>
<evidence type="ECO:0000259" key="13">
    <source>
        <dbReference type="Pfam" id="PF18595"/>
    </source>
</evidence>
<comment type="caution">
    <text evidence="14">The sequence shown here is derived from an EMBL/GenBank/DDBJ whole genome shotgun (WGS) entry which is preliminary data.</text>
</comment>
<keyword evidence="5" id="KW-0132">Cell division</keyword>
<keyword evidence="9" id="KW-0539">Nucleus</keyword>
<dbReference type="GO" id="GO:0051301">
    <property type="term" value="P:cell division"/>
    <property type="evidence" value="ECO:0007669"/>
    <property type="project" value="UniProtKB-KW"/>
</dbReference>
<protein>
    <submittedName>
        <fullName evidence="14">Uncharacterized protein</fullName>
    </submittedName>
</protein>
<evidence type="ECO:0000256" key="4">
    <source>
        <dbReference type="ARBA" id="ARBA00022454"/>
    </source>
</evidence>
<dbReference type="GO" id="GO:0045132">
    <property type="term" value="P:meiotic chromosome segregation"/>
    <property type="evidence" value="ECO:0007669"/>
    <property type="project" value="TreeGrafter"/>
</dbReference>
<dbReference type="EMBL" id="LWDF02000916">
    <property type="protein sequence ID" value="KAE8241408.1"/>
    <property type="molecule type" value="Genomic_DNA"/>
</dbReference>
<dbReference type="AlphaFoldDB" id="A0A177TTQ5"/>
<keyword evidence="15" id="KW-1185">Reference proteome</keyword>
<evidence type="ECO:0000256" key="3">
    <source>
        <dbReference type="ARBA" id="ARBA00005498"/>
    </source>
</evidence>
<organism evidence="14 15">
    <name type="scientific">Tilletia indica</name>
    <dbReference type="NCBI Taxonomy" id="43049"/>
    <lineage>
        <taxon>Eukaryota</taxon>
        <taxon>Fungi</taxon>
        <taxon>Dikarya</taxon>
        <taxon>Basidiomycota</taxon>
        <taxon>Ustilaginomycotina</taxon>
        <taxon>Exobasidiomycetes</taxon>
        <taxon>Tilletiales</taxon>
        <taxon>Tilletiaceae</taxon>
        <taxon>Tilletia</taxon>
    </lineage>
</organism>
<keyword evidence="10" id="KW-0131">Cell cycle</keyword>
<sequence>MANASTSLNPGQLAASAAQDSHTSFPIVKNSEILQVLGELGLAVTADDIARPTLAVTMKCFIAFLDALSGTSSEWLEERARMVNQLDYKEIYPDGLYWRLFYRDIYTLLVLSEVRDFAYSDITRPQTKRFKRQLSALINFWRFRSDRVHEFEEIANEETERENTRIEKRQLEEMKALRVSALRAQREAERDTALQLRNQNGGFQAELVQLKVVQKKLLEDLDVAKKEKADAIQKLTDESYQMALVTTEIRKLNGRIISSPKKLKGSLNHLQQQLVNDKAELIAEERRSRALESKRDVLMGLETEMKACNALLETLDDERSRIVELRAERDKIQDRIEQYQTEIGDAEAKRAQYIRQSQSAEDRLQRLHKGYDEKRSAYQAKMEAAVAALHDLNQRKTELMEKAKAKNLETADLEAEFDRMQEDYKNFQNERMQERNAICHLAEVYIVGICRAREIPIDT</sequence>
<feature type="domain" description="Kinetochore protein Nuf2 N-terminal" evidence="12">
    <location>
        <begin position="23"/>
        <end position="157"/>
    </location>
</feature>
<gene>
    <name evidence="14" type="ORF">A4X13_0g7427</name>
</gene>
<evidence type="ECO:0000256" key="1">
    <source>
        <dbReference type="ARBA" id="ARBA00004123"/>
    </source>
</evidence>
<name>A0A177TTQ5_9BASI</name>
<dbReference type="Gene3D" id="1.10.418.60">
    <property type="entry name" value="Ncd80 complex, Nuf2 subunit"/>
    <property type="match status" value="1"/>
</dbReference>
<evidence type="ECO:0000313" key="15">
    <source>
        <dbReference type="Proteomes" id="UP000077521"/>
    </source>
</evidence>
<evidence type="ECO:0000256" key="9">
    <source>
        <dbReference type="ARBA" id="ARBA00023242"/>
    </source>
</evidence>
<evidence type="ECO:0000256" key="7">
    <source>
        <dbReference type="ARBA" id="ARBA00022838"/>
    </source>
</evidence>
<evidence type="ECO:0000256" key="2">
    <source>
        <dbReference type="ARBA" id="ARBA00004629"/>
    </source>
</evidence>
<feature type="domain" description="Nuf2 DHR10-like" evidence="13">
    <location>
        <begin position="271"/>
        <end position="385"/>
    </location>
</feature>
<dbReference type="GO" id="GO:0007052">
    <property type="term" value="P:mitotic spindle organization"/>
    <property type="evidence" value="ECO:0007669"/>
    <property type="project" value="TreeGrafter"/>
</dbReference>
<dbReference type="GO" id="GO:0051315">
    <property type="term" value="P:attachment of mitotic spindle microtubules to kinetochore"/>
    <property type="evidence" value="ECO:0007669"/>
    <property type="project" value="TreeGrafter"/>
</dbReference>
<dbReference type="GO" id="GO:0044877">
    <property type="term" value="F:protein-containing complex binding"/>
    <property type="evidence" value="ECO:0007669"/>
    <property type="project" value="TreeGrafter"/>
</dbReference>
<evidence type="ECO:0000256" key="10">
    <source>
        <dbReference type="ARBA" id="ARBA00023306"/>
    </source>
</evidence>
<comment type="similarity">
    <text evidence="3">Belongs to the NUF2 family.</text>
</comment>
<evidence type="ECO:0000259" key="12">
    <source>
        <dbReference type="Pfam" id="PF03800"/>
    </source>
</evidence>
<accession>A0A177TTQ5</accession>
<keyword evidence="11" id="KW-0137">Centromere</keyword>
<dbReference type="Pfam" id="PF03800">
    <property type="entry name" value="Nuf2"/>
    <property type="match status" value="1"/>
</dbReference>
<dbReference type="InterPro" id="IPR038275">
    <property type="entry name" value="Nuf2_N_sf"/>
</dbReference>
<reference evidence="14" key="1">
    <citation type="submission" date="2016-04" db="EMBL/GenBank/DDBJ databases">
        <authorList>
            <person name="Nguyen H.D."/>
            <person name="Samba Siva P."/>
            <person name="Cullis J."/>
            <person name="Levesque C.A."/>
            <person name="Hambleton S."/>
        </authorList>
    </citation>
    <scope>NUCLEOTIDE SEQUENCE</scope>
    <source>
        <strain evidence="14">DAOMC 236416</strain>
    </source>
</reference>